<evidence type="ECO:0000313" key="2">
    <source>
        <dbReference type="Proteomes" id="UP001167796"/>
    </source>
</evidence>
<dbReference type="InterPro" id="IPR029044">
    <property type="entry name" value="Nucleotide-diphossugar_trans"/>
</dbReference>
<sequence>MTNLVLLSYGSQNEYRRAVLAVLSFFSYYQVGENAPDVRVVLFTDSSEYFAKYLGHLPVEYVILTSAQQTEMMGTVGYRHRIKAVVVGDTLVRFPQDNLLFFDSDTFFTQHPGPLLARIAPGVSLMHTVEFTFADQAQVALPNGKTVNDFNKLLEERPFALSRGPEQFSRRQQCWNSGVLGLAPSVAAYLPDVYQLIDYLYANSHWHIVEQIAFSLVLQTRDVIEPAIDYVYHYWEGDKKVAADALLAETINSDFLALPVGAQRAAVQALVQRLPTAIPAYLAAHSEIGTKQEAITAFNAGRFGTGYRAAFFYLLKVPNDRKFLRDVLYHTKRFIQR</sequence>
<keyword evidence="2" id="KW-1185">Reference proteome</keyword>
<dbReference type="SUPFAM" id="SSF53448">
    <property type="entry name" value="Nucleotide-diphospho-sugar transferases"/>
    <property type="match status" value="1"/>
</dbReference>
<accession>A0ABT9AA68</accession>
<comment type="caution">
    <text evidence="1">The sequence shown here is derived from an EMBL/GenBank/DDBJ whole genome shotgun (WGS) entry which is preliminary data.</text>
</comment>
<name>A0ABT9AA68_9BACT</name>
<protein>
    <recommendedName>
        <fullName evidence="3">Nucleotide-diphospho-sugar transferase domain-containing protein</fullName>
    </recommendedName>
</protein>
<evidence type="ECO:0008006" key="3">
    <source>
        <dbReference type="Google" id="ProtNLM"/>
    </source>
</evidence>
<organism evidence="1 2">
    <name type="scientific">Hymenobacter mellowenesis</name>
    <dbReference type="NCBI Taxonomy" id="3063995"/>
    <lineage>
        <taxon>Bacteria</taxon>
        <taxon>Pseudomonadati</taxon>
        <taxon>Bacteroidota</taxon>
        <taxon>Cytophagia</taxon>
        <taxon>Cytophagales</taxon>
        <taxon>Hymenobacteraceae</taxon>
        <taxon>Hymenobacter</taxon>
    </lineage>
</organism>
<dbReference type="Proteomes" id="UP001167796">
    <property type="component" value="Unassembled WGS sequence"/>
</dbReference>
<dbReference type="EMBL" id="JAUQSX010000004">
    <property type="protein sequence ID" value="MDO7846733.1"/>
    <property type="molecule type" value="Genomic_DNA"/>
</dbReference>
<evidence type="ECO:0000313" key="1">
    <source>
        <dbReference type="EMBL" id="MDO7846733.1"/>
    </source>
</evidence>
<proteinExistence type="predicted"/>
<gene>
    <name evidence="1" type="ORF">Q5H92_10225</name>
</gene>
<reference evidence="1" key="1">
    <citation type="submission" date="2023-07" db="EMBL/GenBank/DDBJ databases">
        <authorList>
            <person name="Kim M.K."/>
        </authorList>
    </citation>
    <scope>NUCLEOTIDE SEQUENCE</scope>
    <source>
        <strain evidence="1">M29</strain>
    </source>
</reference>
<dbReference type="RefSeq" id="WP_305011416.1">
    <property type="nucleotide sequence ID" value="NZ_JAUQSX010000004.1"/>
</dbReference>